<keyword evidence="3" id="KW-1185">Reference proteome</keyword>
<evidence type="ECO:0000313" key="3">
    <source>
        <dbReference type="Proteomes" id="UP001501578"/>
    </source>
</evidence>
<evidence type="ECO:0000313" key="2">
    <source>
        <dbReference type="EMBL" id="GAA0952342.1"/>
    </source>
</evidence>
<protein>
    <submittedName>
        <fullName evidence="2">Uncharacterized protein</fullName>
    </submittedName>
</protein>
<comment type="caution">
    <text evidence="2">The sequence shown here is derived from an EMBL/GenBank/DDBJ whole genome shotgun (WGS) entry which is preliminary data.</text>
</comment>
<dbReference type="RefSeq" id="WP_343954976.1">
    <property type="nucleotide sequence ID" value="NZ_BAAAHQ010000054.1"/>
</dbReference>
<gene>
    <name evidence="2" type="ORF">GCM10009560_73980</name>
</gene>
<reference evidence="2 3" key="1">
    <citation type="journal article" date="2019" name="Int. J. Syst. Evol. Microbiol.">
        <title>The Global Catalogue of Microorganisms (GCM) 10K type strain sequencing project: providing services to taxonomists for standard genome sequencing and annotation.</title>
        <authorList>
            <consortium name="The Broad Institute Genomics Platform"/>
            <consortium name="The Broad Institute Genome Sequencing Center for Infectious Disease"/>
            <person name="Wu L."/>
            <person name="Ma J."/>
        </authorList>
    </citation>
    <scope>NUCLEOTIDE SEQUENCE [LARGE SCALE GENOMIC DNA]</scope>
    <source>
        <strain evidence="2 3">JCM 11136</strain>
    </source>
</reference>
<dbReference type="Proteomes" id="UP001501578">
    <property type="component" value="Unassembled WGS sequence"/>
</dbReference>
<name>A0ABN1R5W3_9ACTN</name>
<accession>A0ABN1R5W3</accession>
<proteinExistence type="predicted"/>
<keyword evidence="1" id="KW-1133">Transmembrane helix</keyword>
<evidence type="ECO:0000256" key="1">
    <source>
        <dbReference type="SAM" id="Phobius"/>
    </source>
</evidence>
<sequence length="345" mass="37107">MKEFQFIDEVMPDVPPASPAQVAAVRARVLDRAGPTVARARPARGLMTALLAAAAVVLVITVALVAVSRPSEEPVATPVAKALHAAADRLAAQPPPEGRYWRLETQEIMRTKAATGDYPVEERADEVLIIGRDGRRYTWYEAVSTKPYGAAAKRAWRQAGSPKLCPARGCDTNRRFNARRQLDQVLNLADGLNLTLNELLELPQEPAALRARLLKSYPADLELSREGWLTRVGIRLVTQTPATPGTRAAGYRMLAGLPGISVAGGRDVTGRPGVVVQFPPPKGVVWTQLVIDGHSGEPLAVQQVAPVPGISEKTVWQATVIGKRYWTDVRPVVPPGCGAGCTGTY</sequence>
<dbReference type="EMBL" id="BAAAHQ010000054">
    <property type="protein sequence ID" value="GAA0952342.1"/>
    <property type="molecule type" value="Genomic_DNA"/>
</dbReference>
<feature type="transmembrane region" description="Helical" evidence="1">
    <location>
        <begin position="46"/>
        <end position="67"/>
    </location>
</feature>
<organism evidence="2 3">
    <name type="scientific">Nonomuraea longicatena</name>
    <dbReference type="NCBI Taxonomy" id="83682"/>
    <lineage>
        <taxon>Bacteria</taxon>
        <taxon>Bacillati</taxon>
        <taxon>Actinomycetota</taxon>
        <taxon>Actinomycetes</taxon>
        <taxon>Streptosporangiales</taxon>
        <taxon>Streptosporangiaceae</taxon>
        <taxon>Nonomuraea</taxon>
    </lineage>
</organism>
<keyword evidence="1" id="KW-0812">Transmembrane</keyword>
<keyword evidence="1" id="KW-0472">Membrane</keyword>